<dbReference type="InterPro" id="IPR016164">
    <property type="entry name" value="FAD-linked_Oxase-like_C"/>
</dbReference>
<evidence type="ECO:0000313" key="14">
    <source>
        <dbReference type="Proteomes" id="UP000722989"/>
    </source>
</evidence>
<dbReference type="PANTHER" id="PTHR11748:SF111">
    <property type="entry name" value="D-LACTATE DEHYDROGENASE, MITOCHONDRIAL-RELATED"/>
    <property type="match status" value="1"/>
</dbReference>
<dbReference type="Proteomes" id="UP000722989">
    <property type="component" value="Unassembled WGS sequence"/>
</dbReference>
<evidence type="ECO:0000256" key="3">
    <source>
        <dbReference type="ARBA" id="ARBA00022630"/>
    </source>
</evidence>
<dbReference type="Pfam" id="PF02913">
    <property type="entry name" value="FAD-oxidase_C"/>
    <property type="match status" value="1"/>
</dbReference>
<dbReference type="Pfam" id="PF01565">
    <property type="entry name" value="FAD_binding_4"/>
    <property type="match status" value="1"/>
</dbReference>
<dbReference type="PROSITE" id="PS00198">
    <property type="entry name" value="4FE4S_FER_1"/>
    <property type="match status" value="1"/>
</dbReference>
<dbReference type="PROSITE" id="PS51379">
    <property type="entry name" value="4FE4S_FER_2"/>
    <property type="match status" value="1"/>
</dbReference>
<evidence type="ECO:0000259" key="11">
    <source>
        <dbReference type="PROSITE" id="PS51379"/>
    </source>
</evidence>
<comment type="caution">
    <text evidence="13">The sequence shown here is derived from an EMBL/GenBank/DDBJ whole genome shotgun (WGS) entry which is preliminary data.</text>
</comment>
<dbReference type="InterPro" id="IPR017896">
    <property type="entry name" value="4Fe4S_Fe-S-bd"/>
</dbReference>
<organism evidence="13 14">
    <name type="scientific">Planosporangium thailandense</name>
    <dbReference type="NCBI Taxonomy" id="765197"/>
    <lineage>
        <taxon>Bacteria</taxon>
        <taxon>Bacillati</taxon>
        <taxon>Actinomycetota</taxon>
        <taxon>Actinomycetes</taxon>
        <taxon>Micromonosporales</taxon>
        <taxon>Micromonosporaceae</taxon>
        <taxon>Planosporangium</taxon>
    </lineage>
</organism>
<evidence type="ECO:0000256" key="7">
    <source>
        <dbReference type="ARBA" id="ARBA00023002"/>
    </source>
</evidence>
<dbReference type="InterPro" id="IPR009051">
    <property type="entry name" value="Helical_ferredxn"/>
</dbReference>
<keyword evidence="3" id="KW-0285">Flavoprotein</keyword>
<dbReference type="InterPro" id="IPR036318">
    <property type="entry name" value="FAD-bd_PCMH-like_sf"/>
</dbReference>
<feature type="domain" description="4Fe-4S ferredoxin-type" evidence="11">
    <location>
        <begin position="533"/>
        <end position="564"/>
    </location>
</feature>
<keyword evidence="5" id="KW-0274">FAD</keyword>
<dbReference type="SUPFAM" id="SSF55103">
    <property type="entry name" value="FAD-linked oxidases, C-terminal domain"/>
    <property type="match status" value="1"/>
</dbReference>
<accession>A0ABX0Y472</accession>
<dbReference type="InterPro" id="IPR016169">
    <property type="entry name" value="FAD-bd_PCMH_sub2"/>
</dbReference>
<dbReference type="InterPro" id="IPR004113">
    <property type="entry name" value="FAD-bd_oxidored_4_C"/>
</dbReference>
<dbReference type="SUPFAM" id="SSF56176">
    <property type="entry name" value="FAD-binding/transporter-associated domain-like"/>
    <property type="match status" value="1"/>
</dbReference>
<dbReference type="RefSeq" id="WP_167927848.1">
    <property type="nucleotide sequence ID" value="NZ_JAATVY010000023.1"/>
</dbReference>
<dbReference type="InterPro" id="IPR016167">
    <property type="entry name" value="FAD-bd_PCMH_sub1"/>
</dbReference>
<protein>
    <recommendedName>
        <fullName evidence="10">D-lactate dehydrogenase (cytochrome)</fullName>
        <ecNumber evidence="10">1.1.2.4</ecNumber>
    </recommendedName>
</protein>
<keyword evidence="14" id="KW-1185">Reference proteome</keyword>
<comment type="similarity">
    <text evidence="2">Belongs to the FAD-binding oxidoreductase/transferase type 4 family.</text>
</comment>
<dbReference type="Gene3D" id="1.10.45.10">
    <property type="entry name" value="Vanillyl-alcohol Oxidase, Chain A, domain 4"/>
    <property type="match status" value="1"/>
</dbReference>
<dbReference type="Gene3D" id="3.30.70.2740">
    <property type="match status" value="1"/>
</dbReference>
<keyword evidence="4" id="KW-0479">Metal-binding</keyword>
<dbReference type="PROSITE" id="PS51387">
    <property type="entry name" value="FAD_PCMH"/>
    <property type="match status" value="1"/>
</dbReference>
<dbReference type="InterPro" id="IPR006094">
    <property type="entry name" value="Oxid_FAD_bind_N"/>
</dbReference>
<keyword evidence="9" id="KW-0411">Iron-sulfur</keyword>
<evidence type="ECO:0000256" key="4">
    <source>
        <dbReference type="ARBA" id="ARBA00022723"/>
    </source>
</evidence>
<dbReference type="Pfam" id="PF13183">
    <property type="entry name" value="Fer4_8"/>
    <property type="match status" value="1"/>
</dbReference>
<sequence>MAVNRPLDRSALEALRALSDPGNVRTRPIDLAAMAHDASHYLRQPRVVVTARDADHVAGLLRLAADNNLPVTFRSGGTSLSGQAGSNDLLVDTRRNFRRVEVLDDGARVRSQPGATVRAVNARLAPYRTKLGPDPASEAACTVGGVLANNSSGMACGTALNAYHTLRSMTFVLPSGTVVDTAHTGADDLLRTREPRLWQGLAELRDRVRGNADSVARIRHQFSMKNTMGYSLNALLDFDRPVDILSHLLVGSEGTLAFIAEAVFDTVPVRPHVATALLVFDSLRQATDSVPGLLAAGARTVELMDAASLRVVQREPQGAAVLAGVRVRSHTALLVELQAATTGQLDAELAAASSVLATLALSTAARFTTDPAERATLWHLRKGLYTLVAGARPLGSTALLEDIVVPLDRLTDTTERLTALFARYGYDDAVIFGHAKDGNLHFLINPRFDDPDELSRYEAFTEDLVDLVLGANGSLKAEHGTGRIMAPYVRRQFGDELYGVMRAIKDLCDPAVLLNPGTVLSDDPRTHLKDLKIPLPADPAVDTCVECGYCEPVCPSQDLTTTPRQRIVIMREIAAADAAGDTARARALRRDFGYDAVDTCAADSMCRSACPVGIDTGSVMKADRERRHSATAQRAGATAAAHWGGTVNGLRAALRVADALPTNVLSAGSRAARRILSEDWVPQLGADLPGAGPRRPRPRTPGDAAAVFFPACINALFGPAVDGDDTMAVGAATAFQSLCERAGLALAVPDGVAGLCCGTPWKSKGLTRGYDVMAHRTFEAVWAASDGGRLPVVCDASSCGLGLREIGAHLTGDAADSFAALPIVDAVTYTRTDVLPRLTVTRRVASVAVHPTCSSEHLGSTADLLALADACADSVTVPATWRCCGFAGDRGLLHPEVTAAATRPEAAELAGARFDEYVSNNRTCELGMSRATGHTYRHILELLEACTR</sequence>
<evidence type="ECO:0000256" key="2">
    <source>
        <dbReference type="ARBA" id="ARBA00008000"/>
    </source>
</evidence>
<name>A0ABX0Y472_9ACTN</name>
<dbReference type="InterPro" id="IPR016166">
    <property type="entry name" value="FAD-bd_PCMH"/>
</dbReference>
<reference evidence="13 14" key="1">
    <citation type="submission" date="2020-03" db="EMBL/GenBank/DDBJ databases">
        <title>WGS of the type strain of Planosporangium spp.</title>
        <authorList>
            <person name="Thawai C."/>
        </authorList>
    </citation>
    <scope>NUCLEOTIDE SEQUENCE [LARGE SCALE GENOMIC DNA]</scope>
    <source>
        <strain evidence="13 14">TBRC 5610</strain>
    </source>
</reference>
<evidence type="ECO:0000259" key="12">
    <source>
        <dbReference type="PROSITE" id="PS51387"/>
    </source>
</evidence>
<dbReference type="EMBL" id="JAATVY010000023">
    <property type="protein sequence ID" value="NJC72937.1"/>
    <property type="molecule type" value="Genomic_DNA"/>
</dbReference>
<dbReference type="Gene3D" id="3.30.465.10">
    <property type="match status" value="1"/>
</dbReference>
<evidence type="ECO:0000256" key="5">
    <source>
        <dbReference type="ARBA" id="ARBA00022827"/>
    </source>
</evidence>
<dbReference type="InterPro" id="IPR017900">
    <property type="entry name" value="4Fe4S_Fe_S_CS"/>
</dbReference>
<evidence type="ECO:0000256" key="9">
    <source>
        <dbReference type="ARBA" id="ARBA00023014"/>
    </source>
</evidence>
<dbReference type="PANTHER" id="PTHR11748">
    <property type="entry name" value="D-LACTATE DEHYDROGENASE"/>
    <property type="match status" value="1"/>
</dbReference>
<dbReference type="Gene3D" id="3.30.43.10">
    <property type="entry name" value="Uridine Diphospho-n-acetylenolpyruvylglucosamine Reductase, domain 2"/>
    <property type="match status" value="1"/>
</dbReference>
<proteinExistence type="inferred from homology"/>
<dbReference type="EC" id="1.1.2.4" evidence="10"/>
<evidence type="ECO:0000256" key="8">
    <source>
        <dbReference type="ARBA" id="ARBA00023004"/>
    </source>
</evidence>
<keyword evidence="7" id="KW-0560">Oxidoreductase</keyword>
<keyword evidence="6" id="KW-0809">Transit peptide</keyword>
<gene>
    <name evidence="13" type="ORF">HC031_24935</name>
</gene>
<evidence type="ECO:0000313" key="13">
    <source>
        <dbReference type="EMBL" id="NJC72937.1"/>
    </source>
</evidence>
<dbReference type="InterPro" id="IPR016171">
    <property type="entry name" value="Vanillyl_alc_oxidase_C-sub2"/>
</dbReference>
<dbReference type="SUPFAM" id="SSF46548">
    <property type="entry name" value="alpha-helical ferredoxin"/>
    <property type="match status" value="1"/>
</dbReference>
<feature type="domain" description="FAD-binding PCMH-type" evidence="12">
    <location>
        <begin position="41"/>
        <end position="269"/>
    </location>
</feature>
<keyword evidence="8" id="KW-0408">Iron</keyword>
<evidence type="ECO:0000256" key="1">
    <source>
        <dbReference type="ARBA" id="ARBA00001974"/>
    </source>
</evidence>
<evidence type="ECO:0000256" key="10">
    <source>
        <dbReference type="ARBA" id="ARBA00038897"/>
    </source>
</evidence>
<dbReference type="Gene3D" id="3.30.70.2190">
    <property type="match status" value="1"/>
</dbReference>
<comment type="cofactor">
    <cofactor evidence="1">
        <name>FAD</name>
        <dbReference type="ChEBI" id="CHEBI:57692"/>
    </cofactor>
</comment>
<evidence type="ECO:0000256" key="6">
    <source>
        <dbReference type="ARBA" id="ARBA00022946"/>
    </source>
</evidence>
<dbReference type="Gene3D" id="1.10.1060.10">
    <property type="entry name" value="Alpha-helical ferredoxin"/>
    <property type="match status" value="1"/>
</dbReference>